<dbReference type="CDD" id="cd00688">
    <property type="entry name" value="ISOPREN_C2_like"/>
    <property type="match status" value="1"/>
</dbReference>
<feature type="domain" description="Prenyltransferase alpha-alpha toroid" evidence="3">
    <location>
        <begin position="130"/>
        <end position="246"/>
    </location>
</feature>
<reference evidence="5" key="1">
    <citation type="submission" date="2016-10" db="EMBL/GenBank/DDBJ databases">
        <authorList>
            <person name="Varghese N."/>
            <person name="Submissions S."/>
        </authorList>
    </citation>
    <scope>NUCLEOTIDE SEQUENCE [LARGE SCALE GENOMIC DNA]</scope>
    <source>
        <strain evidence="5">DSM 17038</strain>
    </source>
</reference>
<dbReference type="Pfam" id="PF00432">
    <property type="entry name" value="Prenyltrans"/>
    <property type="match status" value="2"/>
</dbReference>
<feature type="chain" id="PRO_5011435663" evidence="2">
    <location>
        <begin position="27"/>
        <end position="329"/>
    </location>
</feature>
<protein>
    <submittedName>
        <fullName evidence="4">Squalene-hopene cyclase C-terminal domain-containing protein</fullName>
    </submittedName>
</protein>
<proteinExistence type="predicted"/>
<dbReference type="Proteomes" id="UP000199337">
    <property type="component" value="Unassembled WGS sequence"/>
</dbReference>
<keyword evidence="5" id="KW-1185">Reference proteome</keyword>
<evidence type="ECO:0000313" key="5">
    <source>
        <dbReference type="Proteomes" id="UP000199337"/>
    </source>
</evidence>
<dbReference type="SUPFAM" id="SSF48239">
    <property type="entry name" value="Terpenoid cyclases/Protein prenyltransferases"/>
    <property type="match status" value="1"/>
</dbReference>
<keyword evidence="1" id="KW-0677">Repeat</keyword>
<dbReference type="Gene3D" id="1.50.10.20">
    <property type="match status" value="2"/>
</dbReference>
<dbReference type="STRING" id="341036.SAMN05660649_01118"/>
<dbReference type="OrthoDB" id="411361at2"/>
<sequence>MRKTKKSILSITLLIVAMALTVLPSAAPGSTGRESLELPKTITKTAQFLEKEMLASDYEGIMEWGMIGLYGAGKDVGSFAKIREAQIARGEMISEFKNTDYQRSILGALAAGKSPNAYGNKKLLESEIASQQANGKFADSLSGEGARMVNAHIWGVISLYAAGQEIPNSEKALQWLVEHQNADGGFSIDTEIKESDIDMTAMAIIAMACLGQDAACDPVQKALAYLRQQQNDDGSFGAWGIPTAESCAQVIQALTMLGIDPTGDAWVKNGGNPLTGLLQFRLDNGAFSHGPEKIPNVMATSQALVALVDYYTGQSIYQKLRDGQEPVKL</sequence>
<feature type="domain" description="Prenyltransferase alpha-alpha toroid" evidence="3">
    <location>
        <begin position="275"/>
        <end position="309"/>
    </location>
</feature>
<dbReference type="InterPro" id="IPR001330">
    <property type="entry name" value="Prenyltrans"/>
</dbReference>
<dbReference type="GO" id="GO:0003824">
    <property type="term" value="F:catalytic activity"/>
    <property type="evidence" value="ECO:0007669"/>
    <property type="project" value="InterPro"/>
</dbReference>
<evidence type="ECO:0000256" key="2">
    <source>
        <dbReference type="SAM" id="SignalP"/>
    </source>
</evidence>
<dbReference type="InterPro" id="IPR008930">
    <property type="entry name" value="Terpenoid_cyclase/PrenylTrfase"/>
</dbReference>
<dbReference type="AlphaFoldDB" id="A0A1I2QG02"/>
<evidence type="ECO:0000313" key="4">
    <source>
        <dbReference type="EMBL" id="SFG24511.1"/>
    </source>
</evidence>
<dbReference type="RefSeq" id="WP_092469528.1">
    <property type="nucleotide sequence ID" value="NZ_FOOX01000003.1"/>
</dbReference>
<keyword evidence="2" id="KW-0732">Signal</keyword>
<feature type="signal peptide" evidence="2">
    <location>
        <begin position="1"/>
        <end position="26"/>
    </location>
</feature>
<accession>A0A1I2QG02</accession>
<name>A0A1I2QG02_9FIRM</name>
<organism evidence="4 5">
    <name type="scientific">Desulfotruncus arcticus DSM 17038</name>
    <dbReference type="NCBI Taxonomy" id="1121424"/>
    <lineage>
        <taxon>Bacteria</taxon>
        <taxon>Bacillati</taxon>
        <taxon>Bacillota</taxon>
        <taxon>Clostridia</taxon>
        <taxon>Eubacteriales</taxon>
        <taxon>Desulfallaceae</taxon>
        <taxon>Desulfotruncus</taxon>
    </lineage>
</organism>
<evidence type="ECO:0000256" key="1">
    <source>
        <dbReference type="ARBA" id="ARBA00022737"/>
    </source>
</evidence>
<dbReference type="EMBL" id="FOOX01000003">
    <property type="protein sequence ID" value="SFG24511.1"/>
    <property type="molecule type" value="Genomic_DNA"/>
</dbReference>
<gene>
    <name evidence="4" type="ORF">SAMN05660649_01118</name>
</gene>
<evidence type="ECO:0000259" key="3">
    <source>
        <dbReference type="Pfam" id="PF00432"/>
    </source>
</evidence>